<dbReference type="AlphaFoldDB" id="A0A388SC30"/>
<dbReference type="SMART" id="SM00382">
    <property type="entry name" value="AAA"/>
    <property type="match status" value="1"/>
</dbReference>
<dbReference type="Proteomes" id="UP000266091">
    <property type="component" value="Unassembled WGS sequence"/>
</dbReference>
<evidence type="ECO:0000313" key="9">
    <source>
        <dbReference type="EMBL" id="GBO92970.1"/>
    </source>
</evidence>
<proteinExistence type="inferred from homology"/>
<evidence type="ECO:0000256" key="7">
    <source>
        <dbReference type="ARBA" id="ARBA00023136"/>
    </source>
</evidence>
<keyword evidence="10" id="KW-1185">Reference proteome</keyword>
<evidence type="ECO:0000256" key="3">
    <source>
        <dbReference type="ARBA" id="ARBA00022475"/>
    </source>
</evidence>
<evidence type="ECO:0000256" key="2">
    <source>
        <dbReference type="ARBA" id="ARBA00022448"/>
    </source>
</evidence>
<dbReference type="GO" id="GO:0005886">
    <property type="term" value="C:plasma membrane"/>
    <property type="evidence" value="ECO:0007669"/>
    <property type="project" value="TreeGrafter"/>
</dbReference>
<feature type="domain" description="ABC transporter" evidence="8">
    <location>
        <begin position="6"/>
        <end position="228"/>
    </location>
</feature>
<keyword evidence="2" id="KW-0813">Transport</keyword>
<dbReference type="RefSeq" id="WP_116269453.1">
    <property type="nucleotide sequence ID" value="NZ_BGZJ01000001.1"/>
</dbReference>
<dbReference type="EMBL" id="BGZJ01000001">
    <property type="protein sequence ID" value="GBO92970.1"/>
    <property type="molecule type" value="Genomic_DNA"/>
</dbReference>
<sequence length="228" mass="24523">MSEFAIEVEGLAKAYREGDRETPVLKNVSLRVKPGETVAIVGASGAGKSTLLHCIGGLDDADAGRVVVDGVDIGGMDEKARGDLRNRRLGFVYQFHHLLPEFTALENVAMPLYIRRTPEAEANAAAKAVLEEIGLGERLDHLPSQLSGGERQRTAIARAVVTSPACILADEPTGNLDQDTAQAVWDRFLSLASEKNTAIIIVTHDLGLAKRCGRILRLKGGSIEPFEE</sequence>
<accession>A0A401LL49</accession>
<evidence type="ECO:0000256" key="5">
    <source>
        <dbReference type="ARBA" id="ARBA00022840"/>
    </source>
</evidence>
<name>A0A388SC30_9BURK</name>
<dbReference type="InterPro" id="IPR015854">
    <property type="entry name" value="ABC_transpr_LolD-like"/>
</dbReference>
<dbReference type="InterPro" id="IPR027417">
    <property type="entry name" value="P-loop_NTPase"/>
</dbReference>
<evidence type="ECO:0000256" key="4">
    <source>
        <dbReference type="ARBA" id="ARBA00022741"/>
    </source>
</evidence>
<keyword evidence="5 9" id="KW-0067">ATP-binding</keyword>
<dbReference type="InterPro" id="IPR003593">
    <property type="entry name" value="AAA+_ATPase"/>
</dbReference>
<comment type="similarity">
    <text evidence="1">Belongs to the ABC transporter superfamily.</text>
</comment>
<dbReference type="SUPFAM" id="SSF52540">
    <property type="entry name" value="P-loop containing nucleoside triphosphate hydrolases"/>
    <property type="match status" value="1"/>
</dbReference>
<protein>
    <submittedName>
        <fullName evidence="9">Lipoprotein-releasing system ATP-binding protein LolD</fullName>
    </submittedName>
</protein>
<keyword evidence="4" id="KW-0547">Nucleotide-binding</keyword>
<dbReference type="InterPro" id="IPR017911">
    <property type="entry name" value="MacB-like_ATP-bd"/>
</dbReference>
<dbReference type="CDD" id="cd03255">
    <property type="entry name" value="ABC_MJ0796_LolCDE_FtsE"/>
    <property type="match status" value="1"/>
</dbReference>
<evidence type="ECO:0000259" key="8">
    <source>
        <dbReference type="PROSITE" id="PS50893"/>
    </source>
</evidence>
<dbReference type="Gene3D" id="3.40.50.300">
    <property type="entry name" value="P-loop containing nucleotide triphosphate hydrolases"/>
    <property type="match status" value="1"/>
</dbReference>
<dbReference type="GO" id="GO:0044874">
    <property type="term" value="P:lipoprotein localization to outer membrane"/>
    <property type="evidence" value="ECO:0007669"/>
    <property type="project" value="TreeGrafter"/>
</dbReference>
<dbReference type="GO" id="GO:0022857">
    <property type="term" value="F:transmembrane transporter activity"/>
    <property type="evidence" value="ECO:0007669"/>
    <property type="project" value="TreeGrafter"/>
</dbReference>
<evidence type="ECO:0000256" key="6">
    <source>
        <dbReference type="ARBA" id="ARBA00022967"/>
    </source>
</evidence>
<dbReference type="OrthoDB" id="9802264at2"/>
<evidence type="ECO:0000313" key="10">
    <source>
        <dbReference type="Proteomes" id="UP000266091"/>
    </source>
</evidence>
<keyword evidence="9" id="KW-0449">Lipoprotein</keyword>
<keyword evidence="7" id="KW-0472">Membrane</keyword>
<dbReference type="GO" id="GO:0005524">
    <property type="term" value="F:ATP binding"/>
    <property type="evidence" value="ECO:0007669"/>
    <property type="project" value="UniProtKB-KW"/>
</dbReference>
<gene>
    <name evidence="9" type="primary">lolD</name>
    <name evidence="9" type="ORF">MESMUL_03240</name>
</gene>
<dbReference type="FunFam" id="3.40.50.300:FF:000230">
    <property type="entry name" value="Lipoprotein-releasing system ATP-binding protein LolD"/>
    <property type="match status" value="1"/>
</dbReference>
<dbReference type="InterPro" id="IPR003439">
    <property type="entry name" value="ABC_transporter-like_ATP-bd"/>
</dbReference>
<dbReference type="PANTHER" id="PTHR24220:SF689">
    <property type="entry name" value="LIPOPROTEIN-RELEASING SYSTEM ATP-BINDING PROTEIN LOLD"/>
    <property type="match status" value="1"/>
</dbReference>
<dbReference type="PROSITE" id="PS50893">
    <property type="entry name" value="ABC_TRANSPORTER_2"/>
    <property type="match status" value="1"/>
</dbReference>
<keyword evidence="3" id="KW-1003">Cell membrane</keyword>
<keyword evidence="6" id="KW-1278">Translocase</keyword>
<reference evidence="9 10" key="1">
    <citation type="journal article" date="2018" name="Int. J. Syst. Evol. Microbiol.">
        <title>Mesosutterella multiformis gen. nov., sp. nov., a member of the family Sutterellaceae and Sutterella megalosphaeroides sp. nov., isolated from human faeces.</title>
        <authorList>
            <person name="Sakamoto M."/>
            <person name="Ikeyama N."/>
            <person name="Kunihiro T."/>
            <person name="Iino T."/>
            <person name="Yuki M."/>
            <person name="Ohkuma M."/>
        </authorList>
    </citation>
    <scope>NUCLEOTIDE SEQUENCE [LARGE SCALE GENOMIC DNA]</scope>
    <source>
        <strain evidence="9 10">4NBBH2</strain>
    </source>
</reference>
<accession>A0A388SC30</accession>
<dbReference type="Pfam" id="PF00005">
    <property type="entry name" value="ABC_tran"/>
    <property type="match status" value="1"/>
</dbReference>
<dbReference type="PANTHER" id="PTHR24220">
    <property type="entry name" value="IMPORT ATP-BINDING PROTEIN"/>
    <property type="match status" value="1"/>
</dbReference>
<organism evidence="9 10">
    <name type="scientific">Mesosutterella multiformis</name>
    <dbReference type="NCBI Taxonomy" id="2259133"/>
    <lineage>
        <taxon>Bacteria</taxon>
        <taxon>Pseudomonadati</taxon>
        <taxon>Pseudomonadota</taxon>
        <taxon>Betaproteobacteria</taxon>
        <taxon>Burkholderiales</taxon>
        <taxon>Sutterellaceae</taxon>
        <taxon>Mesosutterella</taxon>
    </lineage>
</organism>
<comment type="caution">
    <text evidence="9">The sequence shown here is derived from an EMBL/GenBank/DDBJ whole genome shotgun (WGS) entry which is preliminary data.</text>
</comment>
<evidence type="ECO:0000256" key="1">
    <source>
        <dbReference type="ARBA" id="ARBA00005417"/>
    </source>
</evidence>
<dbReference type="GO" id="GO:0016887">
    <property type="term" value="F:ATP hydrolysis activity"/>
    <property type="evidence" value="ECO:0007669"/>
    <property type="project" value="InterPro"/>
</dbReference>
<dbReference type="GO" id="GO:0089705">
    <property type="term" value="P:protein localization to outer membrane"/>
    <property type="evidence" value="ECO:0007669"/>
    <property type="project" value="TreeGrafter"/>
</dbReference>